<dbReference type="VEuPathDB" id="FungiDB:Z520_11292"/>
<dbReference type="EMBL" id="KN848098">
    <property type="protein sequence ID" value="KIX93019.1"/>
    <property type="molecule type" value="Genomic_DNA"/>
</dbReference>
<reference evidence="6 7" key="1">
    <citation type="submission" date="2015-01" db="EMBL/GenBank/DDBJ databases">
        <title>The Genome Sequence of Fonsecaea multimorphosa CBS 102226.</title>
        <authorList>
            <consortium name="The Broad Institute Genomics Platform"/>
            <person name="Cuomo C."/>
            <person name="de Hoog S."/>
            <person name="Gorbushina A."/>
            <person name="Stielow B."/>
            <person name="Teixiera M."/>
            <person name="Abouelleil A."/>
            <person name="Chapman S.B."/>
            <person name="Priest M."/>
            <person name="Young S.K."/>
            <person name="Wortman J."/>
            <person name="Nusbaum C."/>
            <person name="Birren B."/>
        </authorList>
    </citation>
    <scope>NUCLEOTIDE SEQUENCE [LARGE SCALE GENOMIC DNA]</scope>
    <source>
        <strain evidence="6 7">CBS 102226</strain>
    </source>
</reference>
<protein>
    <recommendedName>
        <fullName evidence="8">Peroxisomal biogenesis factor 11</fullName>
    </recommendedName>
</protein>
<dbReference type="AlphaFoldDB" id="A0A0D2JRE1"/>
<evidence type="ECO:0000256" key="2">
    <source>
        <dbReference type="ARBA" id="ARBA00023136"/>
    </source>
</evidence>
<organism evidence="6 7">
    <name type="scientific">Fonsecaea multimorphosa CBS 102226</name>
    <dbReference type="NCBI Taxonomy" id="1442371"/>
    <lineage>
        <taxon>Eukaryota</taxon>
        <taxon>Fungi</taxon>
        <taxon>Dikarya</taxon>
        <taxon>Ascomycota</taxon>
        <taxon>Pezizomycotina</taxon>
        <taxon>Eurotiomycetes</taxon>
        <taxon>Chaetothyriomycetidae</taxon>
        <taxon>Chaetothyriales</taxon>
        <taxon>Herpotrichiellaceae</taxon>
        <taxon>Fonsecaea</taxon>
    </lineage>
</organism>
<keyword evidence="7" id="KW-1185">Reference proteome</keyword>
<accession>A0A0D2JRE1</accession>
<keyword evidence="1" id="KW-0962">Peroxisome biogenesis</keyword>
<dbReference type="InterPro" id="IPR008733">
    <property type="entry name" value="PEX11"/>
</dbReference>
<evidence type="ECO:0000256" key="1">
    <source>
        <dbReference type="ARBA" id="ARBA00022593"/>
    </source>
</evidence>
<sequence length="292" mass="32769">MLQSITRFSNDARKHLISLTFLSRAHLQSRQSKPSRFACVGVEKSLKFLQSTSQIAATVGYLSPDEAAHWLTAKNQFALARRYLRLFKWIDCWNMAYSQYEVFSASEMAQWKPAKQSQPPSSQSSLHFLLVVSKWSLLGMYLFLEMFTIVDAVLGTWRPWAVTTQTEALKFWFYALSVSVALDLYELLFVYSEPASAGNNQPADQSRTTTTIVEGTNDKGVVQPREREPSKARQPPAAKRRAIFRQLVIDSCDLLIPGTAVGWFRLDPVTVGAAGTVSALLGGSDVWYRVNA</sequence>
<gene>
    <name evidence="6" type="ORF">Z520_11292</name>
</gene>
<dbReference type="PANTHER" id="PTHR12652">
    <property type="entry name" value="PEROXISOMAL BIOGENESIS FACTOR 11"/>
    <property type="match status" value="1"/>
</dbReference>
<evidence type="ECO:0000256" key="5">
    <source>
        <dbReference type="SAM" id="MobiDB-lite"/>
    </source>
</evidence>
<evidence type="ECO:0000313" key="6">
    <source>
        <dbReference type="EMBL" id="KIX93019.1"/>
    </source>
</evidence>
<dbReference type="OrthoDB" id="3636394at2759"/>
<evidence type="ECO:0008006" key="8">
    <source>
        <dbReference type="Google" id="ProtNLM"/>
    </source>
</evidence>
<dbReference type="GO" id="GO:0016559">
    <property type="term" value="P:peroxisome fission"/>
    <property type="evidence" value="ECO:0007669"/>
    <property type="project" value="InterPro"/>
</dbReference>
<comment type="subcellular location">
    <subcellularLocation>
        <location evidence="4">Peroxisome membrane</location>
    </subcellularLocation>
</comment>
<dbReference type="PANTHER" id="PTHR12652:SF23">
    <property type="entry name" value="MICROBODY (PEROXISOME) PROLIFERATION PROTEIN PEROXIN 11B (EUROFUNG)"/>
    <property type="match status" value="1"/>
</dbReference>
<dbReference type="Proteomes" id="UP000053411">
    <property type="component" value="Unassembled WGS sequence"/>
</dbReference>
<evidence type="ECO:0000256" key="4">
    <source>
        <dbReference type="ARBA" id="ARBA00046271"/>
    </source>
</evidence>
<dbReference type="GeneID" id="27717038"/>
<keyword evidence="2" id="KW-0472">Membrane</keyword>
<dbReference type="Pfam" id="PF05648">
    <property type="entry name" value="PEX11"/>
    <property type="match status" value="1"/>
</dbReference>
<keyword evidence="3" id="KW-0576">Peroxisome</keyword>
<proteinExistence type="predicted"/>
<feature type="region of interest" description="Disordered" evidence="5">
    <location>
        <begin position="216"/>
        <end position="238"/>
    </location>
</feature>
<evidence type="ECO:0000313" key="7">
    <source>
        <dbReference type="Proteomes" id="UP000053411"/>
    </source>
</evidence>
<name>A0A0D2JRE1_9EURO</name>
<dbReference type="GO" id="GO:0005778">
    <property type="term" value="C:peroxisomal membrane"/>
    <property type="evidence" value="ECO:0007669"/>
    <property type="project" value="UniProtKB-SubCell"/>
</dbReference>
<evidence type="ECO:0000256" key="3">
    <source>
        <dbReference type="ARBA" id="ARBA00023140"/>
    </source>
</evidence>
<dbReference type="RefSeq" id="XP_016627142.1">
    <property type="nucleotide sequence ID" value="XM_016781781.1"/>
</dbReference>